<dbReference type="GO" id="GO:0140282">
    <property type="term" value="F:carbon-nitrogen ligase activity on lipid II"/>
    <property type="evidence" value="ECO:0007669"/>
    <property type="project" value="UniProtKB-UniRule"/>
</dbReference>
<dbReference type="GO" id="GO:0071555">
    <property type="term" value="P:cell wall organization"/>
    <property type="evidence" value="ECO:0007669"/>
    <property type="project" value="UniProtKB-KW"/>
</dbReference>
<dbReference type="AlphaFoldDB" id="A0A939HHP1"/>
<feature type="domain" description="CobB/CobQ-like glutamine amidotransferase" evidence="4">
    <location>
        <begin position="36"/>
        <end position="227"/>
    </location>
</feature>
<comment type="pathway">
    <text evidence="2">Cell wall biogenesis; peptidoglycan biosynthesis.</text>
</comment>
<comment type="similarity">
    <text evidence="2">Belongs to the CobB/CobQ family. GatD subfamily.</text>
</comment>
<reference evidence="5" key="1">
    <citation type="submission" date="2021-03" db="EMBL/GenBank/DDBJ databases">
        <title>A new species, PO-11, isolated from a karst cave deposit.</title>
        <authorList>
            <person name="Zhaoxiaoyong W."/>
        </authorList>
    </citation>
    <scope>NUCLEOTIDE SEQUENCE</scope>
    <source>
        <strain evidence="5">PO-11</strain>
    </source>
</reference>
<evidence type="ECO:0000256" key="3">
    <source>
        <dbReference type="SAM" id="MobiDB-lite"/>
    </source>
</evidence>
<keyword evidence="2" id="KW-0133">Cell shape</keyword>
<feature type="compositionally biased region" description="Polar residues" evidence="3">
    <location>
        <begin position="1"/>
        <end position="17"/>
    </location>
</feature>
<proteinExistence type="inferred from homology"/>
<comment type="subunit">
    <text evidence="2">Forms a heterodimer with MurT.</text>
</comment>
<keyword evidence="2" id="KW-0378">Hydrolase</keyword>
<keyword evidence="2" id="KW-0436">Ligase</keyword>
<dbReference type="EC" id="3.5.1.2" evidence="2"/>
<dbReference type="GO" id="GO:0008360">
    <property type="term" value="P:regulation of cell shape"/>
    <property type="evidence" value="ECO:0007669"/>
    <property type="project" value="UniProtKB-KW"/>
</dbReference>
<dbReference type="GO" id="GO:0004359">
    <property type="term" value="F:glutaminase activity"/>
    <property type="evidence" value="ECO:0007669"/>
    <property type="project" value="UniProtKB-UniRule"/>
</dbReference>
<dbReference type="Proteomes" id="UP000664164">
    <property type="component" value="Unassembled WGS sequence"/>
</dbReference>
<evidence type="ECO:0000313" key="6">
    <source>
        <dbReference type="Proteomes" id="UP000664164"/>
    </source>
</evidence>
<accession>A0A939HHP1</accession>
<dbReference type="EC" id="6.3.5.13" evidence="2"/>
<keyword evidence="2" id="KW-0961">Cell wall biogenesis/degradation</keyword>
<feature type="active site" evidence="2">
    <location>
        <position position="220"/>
    </location>
</feature>
<evidence type="ECO:0000313" key="5">
    <source>
        <dbReference type="EMBL" id="MBO1268473.1"/>
    </source>
</evidence>
<dbReference type="EMBL" id="JAFNLL010000024">
    <property type="protein sequence ID" value="MBO1268473.1"/>
    <property type="molecule type" value="Genomic_DNA"/>
</dbReference>
<gene>
    <name evidence="2" type="primary">gatD</name>
    <name evidence="5" type="ORF">J1902_10875</name>
</gene>
<dbReference type="SUPFAM" id="SSF52317">
    <property type="entry name" value="Class I glutamine amidotransferase-like"/>
    <property type="match status" value="1"/>
</dbReference>
<dbReference type="InterPro" id="IPR043702">
    <property type="entry name" value="Lipid_II_synth_GatD"/>
</dbReference>
<comment type="catalytic activity">
    <reaction evidence="2">
        <text>L-glutamine + H2O = L-glutamate + NH4(+)</text>
        <dbReference type="Rhea" id="RHEA:15889"/>
        <dbReference type="ChEBI" id="CHEBI:15377"/>
        <dbReference type="ChEBI" id="CHEBI:28938"/>
        <dbReference type="ChEBI" id="CHEBI:29985"/>
        <dbReference type="ChEBI" id="CHEBI:58359"/>
        <dbReference type="EC" id="3.5.1.2"/>
    </reaction>
</comment>
<dbReference type="Gene3D" id="3.40.50.880">
    <property type="match status" value="1"/>
</dbReference>
<name>A0A939HHP1_9MICC</name>
<dbReference type="GO" id="GO:0009236">
    <property type="term" value="P:cobalamin biosynthetic process"/>
    <property type="evidence" value="ECO:0007669"/>
    <property type="project" value="InterPro"/>
</dbReference>
<protein>
    <recommendedName>
        <fullName evidence="2">Lipid II isoglutaminyl synthase (glutamine-hydrolyzing) subunit GatD</fullName>
        <ecNumber evidence="2">6.3.5.13</ecNumber>
    </recommendedName>
    <alternativeName>
        <fullName evidence="2">Lipid II isoglutaminyl synthase glutaminase subunit</fullName>
        <ecNumber evidence="2">3.5.1.2</ecNumber>
    </alternativeName>
</protein>
<evidence type="ECO:0000256" key="2">
    <source>
        <dbReference type="HAMAP-Rule" id="MF_02213"/>
    </source>
</evidence>
<evidence type="ECO:0000256" key="1">
    <source>
        <dbReference type="ARBA" id="ARBA00022962"/>
    </source>
</evidence>
<dbReference type="PROSITE" id="PS51274">
    <property type="entry name" value="GATASE_COBBQ"/>
    <property type="match status" value="1"/>
</dbReference>
<dbReference type="HAMAP" id="MF_02213">
    <property type="entry name" value="Lipid_II_synth_GatD"/>
    <property type="match status" value="1"/>
</dbReference>
<comment type="function">
    <text evidence="2">The lipid II isoglutaminyl synthase complex catalyzes the formation of alpha-D-isoglutamine in the cell wall lipid II stem peptide. The GatD subunit catalyzes the hydrolysis of glutamine to glutamate and ammonia. The resulting ammonia molecule is channeled to the active site of MurT.</text>
</comment>
<feature type="region of interest" description="Disordered" evidence="3">
    <location>
        <begin position="1"/>
        <end position="30"/>
    </location>
</feature>
<keyword evidence="2" id="KW-0573">Peptidoglycan synthesis</keyword>
<sequence length="268" mass="28872">MTPADDTTAQPGATAQPDTAARPDTTAQPGKGTIRVLQLYPREMNIYGDWGNALVLQQRLRWHGYTPELIEYNVGDEFPEDVDVIVGGGGQDSGQLLIQDDLQARGETLRQLATDGTPMLVICGLYQLFGKFFKTSAGPVIPGIGILDVETNGTDERLIGNVTLNSPEFGEILGYENHSGQTTLGPGVEPLGSVSRGAGNNSKDGHEGARYRNVVASYLHGSLLPKNPAIADFLIRTAVERKYGTFVPGTPDDGYARLAREHAARRPR</sequence>
<dbReference type="Pfam" id="PF07685">
    <property type="entry name" value="GATase_3"/>
    <property type="match status" value="1"/>
</dbReference>
<dbReference type="PANTHER" id="PTHR21343:SF9">
    <property type="entry name" value="LIPID II ISOGLUTAMINYL SYNTHASE (GLUTAMINE-HYDROLYZING) SUBUNIT GATD"/>
    <property type="match status" value="1"/>
</dbReference>
<dbReference type="PANTHER" id="PTHR21343">
    <property type="entry name" value="DETHIOBIOTIN SYNTHETASE"/>
    <property type="match status" value="1"/>
</dbReference>
<dbReference type="RefSeq" id="WP_207616271.1">
    <property type="nucleotide sequence ID" value="NZ_JAFNLL010000024.1"/>
</dbReference>
<evidence type="ECO:0000259" key="4">
    <source>
        <dbReference type="Pfam" id="PF07685"/>
    </source>
</evidence>
<organism evidence="5 6">
    <name type="scientific">Arthrobacter cavernae</name>
    <dbReference type="NCBI Taxonomy" id="2817681"/>
    <lineage>
        <taxon>Bacteria</taxon>
        <taxon>Bacillati</taxon>
        <taxon>Actinomycetota</taxon>
        <taxon>Actinomycetes</taxon>
        <taxon>Micrococcales</taxon>
        <taxon>Micrococcaceae</taxon>
        <taxon>Arthrobacter</taxon>
    </lineage>
</organism>
<keyword evidence="1 2" id="KW-0315">Glutamine amidotransferase</keyword>
<comment type="caution">
    <text evidence="5">The sequence shown here is derived from an EMBL/GenBank/DDBJ whole genome shotgun (WGS) entry which is preliminary data.</text>
</comment>
<feature type="active site" description="Nucleophile" evidence="2">
    <location>
        <position position="123"/>
    </location>
</feature>
<dbReference type="CDD" id="cd01750">
    <property type="entry name" value="GATase1_CobQ"/>
    <property type="match status" value="1"/>
</dbReference>
<comment type="catalytic activity">
    <reaction evidence="2">
        <text>beta-D-GlcNAc-(1-&gt;4)-Mur2Ac(oyl-L-Ala-gamma-D-Glu-L-Lys-D-Ala-D-Ala)-di-trans,octa-cis-undecaprenyl diphosphate + L-glutamine + ATP + H2O = beta-D-GlcNAc-(1-&gt;4)-Mur2Ac(oyl-L-Ala-D-isoglutaminyl-L-Lys-D-Ala-D-Ala)-di-trans,octa-cis-undecaprenyl diphosphate + L-glutamate + ADP + phosphate + H(+)</text>
        <dbReference type="Rhea" id="RHEA:57928"/>
        <dbReference type="ChEBI" id="CHEBI:15377"/>
        <dbReference type="ChEBI" id="CHEBI:15378"/>
        <dbReference type="ChEBI" id="CHEBI:29985"/>
        <dbReference type="ChEBI" id="CHEBI:30616"/>
        <dbReference type="ChEBI" id="CHEBI:43474"/>
        <dbReference type="ChEBI" id="CHEBI:58359"/>
        <dbReference type="ChEBI" id="CHEBI:60033"/>
        <dbReference type="ChEBI" id="CHEBI:62233"/>
        <dbReference type="ChEBI" id="CHEBI:456216"/>
        <dbReference type="EC" id="6.3.5.13"/>
    </reaction>
</comment>
<feature type="binding site" evidence="2">
    <location>
        <position position="157"/>
    </location>
    <ligand>
        <name>substrate</name>
    </ligand>
</feature>
<dbReference type="GO" id="GO:0009252">
    <property type="term" value="P:peptidoglycan biosynthetic process"/>
    <property type="evidence" value="ECO:0007669"/>
    <property type="project" value="UniProtKB-UniRule"/>
</dbReference>
<dbReference type="InterPro" id="IPR033949">
    <property type="entry name" value="CobQ_GATase1"/>
</dbReference>
<dbReference type="InterPro" id="IPR011698">
    <property type="entry name" value="GATase_3"/>
</dbReference>
<keyword evidence="6" id="KW-1185">Reference proteome</keyword>
<dbReference type="InterPro" id="IPR029062">
    <property type="entry name" value="Class_I_gatase-like"/>
</dbReference>